<dbReference type="Proteomes" id="UP001279734">
    <property type="component" value="Unassembled WGS sequence"/>
</dbReference>
<reference evidence="6" key="1">
    <citation type="submission" date="2023-05" db="EMBL/GenBank/DDBJ databases">
        <title>Nepenthes gracilis genome sequencing.</title>
        <authorList>
            <person name="Fukushima K."/>
        </authorList>
    </citation>
    <scope>NUCLEOTIDE SEQUENCE</scope>
    <source>
        <strain evidence="6">SING2019-196</strain>
    </source>
</reference>
<sequence>MRSRDPTVKMTSFPWRSDATSVSQVPANFVLPEDKRPNLSDVSCLSIPIIDMKEMIDDPDRNPSPLLVEAIARACEDYGFFQIVNHGVPEELCQRMLKTVTKFFELSTEEKNKFFSDDVNKEVRFFSRYLKVENDEKVSMWSEVLYHHWHPQEDFTPPLPKNPPEYREVIAEYAKEIGALVTRLLSLISQGLGLEKDCLKRRMGETPTRRLQANYYPPCPEPELTLGLAPHTDFNALTIVNQSDGVTGLQVNKDGKWVAVDPIPNSFVVNIGDQIQVLSNDKYKSNLHRAVTNKHRRVSLAMFYGPGKDTEIGPIENFIDEEHPRVYRNYRYAEFMEEYHRQVGLRKRLKEAFRFDN</sequence>
<keyword evidence="7" id="KW-1185">Reference proteome</keyword>
<protein>
    <recommendedName>
        <fullName evidence="5">Fe2OG dioxygenase domain-containing protein</fullName>
    </recommendedName>
</protein>
<comment type="similarity">
    <text evidence="1 4">Belongs to the iron/ascorbate-dependent oxidoreductase family.</text>
</comment>
<dbReference type="PANTHER" id="PTHR47991">
    <property type="entry name" value="OXOGLUTARATE/IRON-DEPENDENT DIOXYGENASE"/>
    <property type="match status" value="1"/>
</dbReference>
<gene>
    <name evidence="6" type="ORF">Nepgr_022590</name>
</gene>
<dbReference type="InterPro" id="IPR005123">
    <property type="entry name" value="Oxoglu/Fe-dep_dioxygenase_dom"/>
</dbReference>
<keyword evidence="2 4" id="KW-0479">Metal-binding</keyword>
<dbReference type="AlphaFoldDB" id="A0AAD3SZ48"/>
<keyword evidence="4" id="KW-0560">Oxidoreductase</keyword>
<dbReference type="InterPro" id="IPR027443">
    <property type="entry name" value="IPNS-like_sf"/>
</dbReference>
<dbReference type="Pfam" id="PF03171">
    <property type="entry name" value="2OG-FeII_Oxy"/>
    <property type="match status" value="1"/>
</dbReference>
<evidence type="ECO:0000256" key="1">
    <source>
        <dbReference type="ARBA" id="ARBA00008056"/>
    </source>
</evidence>
<dbReference type="EMBL" id="BSYO01000022">
    <property type="protein sequence ID" value="GMH20748.1"/>
    <property type="molecule type" value="Genomic_DNA"/>
</dbReference>
<accession>A0AAD3SZ48</accession>
<dbReference type="GO" id="GO:0016491">
    <property type="term" value="F:oxidoreductase activity"/>
    <property type="evidence" value="ECO:0007669"/>
    <property type="project" value="UniProtKB-KW"/>
</dbReference>
<dbReference type="PRINTS" id="PR00682">
    <property type="entry name" value="IPNSYNTHASE"/>
</dbReference>
<dbReference type="PROSITE" id="PS51471">
    <property type="entry name" value="FE2OG_OXY"/>
    <property type="match status" value="1"/>
</dbReference>
<dbReference type="InterPro" id="IPR026992">
    <property type="entry name" value="DIOX_N"/>
</dbReference>
<dbReference type="InterPro" id="IPR050295">
    <property type="entry name" value="Plant_2OG-oxidoreductases"/>
</dbReference>
<dbReference type="GO" id="GO:0046872">
    <property type="term" value="F:metal ion binding"/>
    <property type="evidence" value="ECO:0007669"/>
    <property type="project" value="UniProtKB-KW"/>
</dbReference>
<dbReference type="InterPro" id="IPR044861">
    <property type="entry name" value="IPNS-like_FE2OG_OXY"/>
</dbReference>
<dbReference type="SUPFAM" id="SSF51197">
    <property type="entry name" value="Clavaminate synthase-like"/>
    <property type="match status" value="1"/>
</dbReference>
<name>A0AAD3SZ48_NEPGR</name>
<feature type="domain" description="Fe2OG dioxygenase" evidence="5">
    <location>
        <begin position="206"/>
        <end position="306"/>
    </location>
</feature>
<keyword evidence="3 4" id="KW-0408">Iron</keyword>
<evidence type="ECO:0000259" key="5">
    <source>
        <dbReference type="PROSITE" id="PS51471"/>
    </source>
</evidence>
<organism evidence="6 7">
    <name type="scientific">Nepenthes gracilis</name>
    <name type="common">Slender pitcher plant</name>
    <dbReference type="NCBI Taxonomy" id="150966"/>
    <lineage>
        <taxon>Eukaryota</taxon>
        <taxon>Viridiplantae</taxon>
        <taxon>Streptophyta</taxon>
        <taxon>Embryophyta</taxon>
        <taxon>Tracheophyta</taxon>
        <taxon>Spermatophyta</taxon>
        <taxon>Magnoliopsida</taxon>
        <taxon>eudicotyledons</taxon>
        <taxon>Gunneridae</taxon>
        <taxon>Pentapetalae</taxon>
        <taxon>Caryophyllales</taxon>
        <taxon>Nepenthaceae</taxon>
        <taxon>Nepenthes</taxon>
    </lineage>
</organism>
<comment type="caution">
    <text evidence="6">The sequence shown here is derived from an EMBL/GenBank/DDBJ whole genome shotgun (WGS) entry which is preliminary data.</text>
</comment>
<evidence type="ECO:0000313" key="7">
    <source>
        <dbReference type="Proteomes" id="UP001279734"/>
    </source>
</evidence>
<evidence type="ECO:0000256" key="3">
    <source>
        <dbReference type="ARBA" id="ARBA00023004"/>
    </source>
</evidence>
<dbReference type="FunFam" id="2.60.120.330:FF:000079">
    <property type="entry name" value="Protein SRG1"/>
    <property type="match status" value="1"/>
</dbReference>
<evidence type="ECO:0000256" key="2">
    <source>
        <dbReference type="ARBA" id="ARBA00022723"/>
    </source>
</evidence>
<evidence type="ECO:0000313" key="6">
    <source>
        <dbReference type="EMBL" id="GMH20748.1"/>
    </source>
</evidence>
<proteinExistence type="inferred from homology"/>
<evidence type="ECO:0000256" key="4">
    <source>
        <dbReference type="RuleBase" id="RU003682"/>
    </source>
</evidence>
<dbReference type="Pfam" id="PF14226">
    <property type="entry name" value="DIOX_N"/>
    <property type="match status" value="1"/>
</dbReference>
<dbReference type="Gene3D" id="2.60.120.330">
    <property type="entry name" value="B-lactam Antibiotic, Isopenicillin N Synthase, Chain"/>
    <property type="match status" value="1"/>
</dbReference>